<gene>
    <name evidence="2" type="ORF">HAX54_043353</name>
</gene>
<keyword evidence="3" id="KW-1185">Reference proteome</keyword>
<organism evidence="2 3">
    <name type="scientific">Datura stramonium</name>
    <name type="common">Jimsonweed</name>
    <name type="synonym">Common thornapple</name>
    <dbReference type="NCBI Taxonomy" id="4076"/>
    <lineage>
        <taxon>Eukaryota</taxon>
        <taxon>Viridiplantae</taxon>
        <taxon>Streptophyta</taxon>
        <taxon>Embryophyta</taxon>
        <taxon>Tracheophyta</taxon>
        <taxon>Spermatophyta</taxon>
        <taxon>Magnoliopsida</taxon>
        <taxon>eudicotyledons</taxon>
        <taxon>Gunneridae</taxon>
        <taxon>Pentapetalae</taxon>
        <taxon>asterids</taxon>
        <taxon>lamiids</taxon>
        <taxon>Solanales</taxon>
        <taxon>Solanaceae</taxon>
        <taxon>Solanoideae</taxon>
        <taxon>Datureae</taxon>
        <taxon>Datura</taxon>
    </lineage>
</organism>
<dbReference type="InterPro" id="IPR005174">
    <property type="entry name" value="KIB1-4_b-propeller"/>
</dbReference>
<feature type="domain" description="KIB1-4 beta-propeller" evidence="1">
    <location>
        <begin position="9"/>
        <end position="124"/>
    </location>
</feature>
<evidence type="ECO:0000313" key="3">
    <source>
        <dbReference type="Proteomes" id="UP000823775"/>
    </source>
</evidence>
<dbReference type="Pfam" id="PF03478">
    <property type="entry name" value="Beta-prop_KIB1-4"/>
    <property type="match status" value="1"/>
</dbReference>
<accession>A0ABS8W352</accession>
<dbReference type="Proteomes" id="UP000823775">
    <property type="component" value="Unassembled WGS sequence"/>
</dbReference>
<protein>
    <recommendedName>
        <fullName evidence="1">KIB1-4 beta-propeller domain-containing protein</fullName>
    </recommendedName>
</protein>
<dbReference type="EMBL" id="JACEIK010006474">
    <property type="protein sequence ID" value="MCE2055761.1"/>
    <property type="molecule type" value="Genomic_DNA"/>
</dbReference>
<proteinExistence type="predicted"/>
<reference evidence="2 3" key="1">
    <citation type="journal article" date="2021" name="BMC Genomics">
        <title>Datura genome reveals duplications of psychoactive alkaloid biosynthetic genes and high mutation rate following tissue culture.</title>
        <authorList>
            <person name="Rajewski A."/>
            <person name="Carter-House D."/>
            <person name="Stajich J."/>
            <person name="Litt A."/>
        </authorList>
    </citation>
    <scope>NUCLEOTIDE SEQUENCE [LARGE SCALE GENOMIC DNA]</scope>
    <source>
        <strain evidence="2">AR-01</strain>
    </source>
</reference>
<sequence>MIKPRNRIAVLAFLKTGNFDWVFRHLGCFSHGDICDMIYYYKRYYIVTNIGEILSVDNNTTLKFKTIAIVLSIINPCTCIKFYLIKTTTTNELLMVQITSTSSVKIFKLVTSSNTMLAEVRQLGR</sequence>
<evidence type="ECO:0000313" key="2">
    <source>
        <dbReference type="EMBL" id="MCE2055761.1"/>
    </source>
</evidence>
<name>A0ABS8W352_DATST</name>
<evidence type="ECO:0000259" key="1">
    <source>
        <dbReference type="Pfam" id="PF03478"/>
    </source>
</evidence>
<comment type="caution">
    <text evidence="2">The sequence shown here is derived from an EMBL/GenBank/DDBJ whole genome shotgun (WGS) entry which is preliminary data.</text>
</comment>